<feature type="domain" description="DNA primase/polymerase bifunctional N-terminal" evidence="1">
    <location>
        <begin position="35"/>
        <end position="197"/>
    </location>
</feature>
<dbReference type="InterPro" id="IPR014820">
    <property type="entry name" value="PriCT_1"/>
</dbReference>
<dbReference type="GeneID" id="40078652"/>
<evidence type="ECO:0000259" key="1">
    <source>
        <dbReference type="SMART" id="SM00943"/>
    </source>
</evidence>
<proteinExistence type="predicted"/>
<name>A0A0U4JC44_9CAUD</name>
<dbReference type="GO" id="GO:0004386">
    <property type="term" value="F:helicase activity"/>
    <property type="evidence" value="ECO:0007669"/>
    <property type="project" value="UniProtKB-KW"/>
</dbReference>
<dbReference type="InterPro" id="IPR015330">
    <property type="entry name" value="DNA_primase/pol_bifunc_N"/>
</dbReference>
<evidence type="ECO:0000313" key="3">
    <source>
        <dbReference type="Proteomes" id="UP000222050"/>
    </source>
</evidence>
<sequence length="888" mass="97055">MGGGPHPLGVTVVKLSERHSATLAEYTPETMLDAALALAREGWNVFPLRPGTKIPMISKKAGGNGALDGSTDEDLIRYWWNKYPSAGIGANLGDDRLAIDLDFNHGATRLGSLPDTRTHHSGRGNGNLHLVYRVEPGSAAAAVKSGTNVLGSGIDIRAGKGSYIVMPPTPHEETGQPYTLDAYDREEHLLTDDELALIYQEAGVAQPAASRGAKKGLAVVDGTKSHKRPMESHASTLAGLLADPPVEGGRNDWFVRVCGFIAKKASRFNDYEIEVLGAANRMPNPLPVEELQKTLNSVWEAEQAKPAKVLHEGNGFLTGANGRLFCQIAVKNGDETHYEQAPYADFDIEARGVAVDETSRRLYWVRIYWGGKFYDTTLPGETLGNENGFKTWLAARGMSVDQPFMAQPKTPPATRILRYLNSQNPPEVKIVTTLGYDEAMDGFVTHEGLITQAGKTSKEEAHIVADPSLVERDIAPYAYGMERDRAEAQRVLREILSFQEETATSIFGAWWAACLLKPQIQDRTALFPFFGVEAASESGKTNGFFDLMVELNGNTRGQIVPTRPVLRDYASANKNGIVWADDLDSLEAYGELLRASTSNGTASKMEADRNGIRNTKVVAPILITGEALGFGTQKALLDRSVVLNITSPKGRKSKHDPAKLQWEDVQELRSLYPKSQGGLSVLAGWFVQHALQNTKPALKALNEAAREVPGRHGDKLAVLRAGARLLDALVGHEDPWSGQGEHARRVDAWAGANGQTLDQDNTLTMKVLPWALRAFNYPEKPERIEMGRFQNLISPVVVKGDLESLNRPGLDGSTVEIFFSPVLLAEAWKREQGFKVDTRTETQSALSQQAQALAAGHKLFKVEGKAQRYRALPKEYLTAVLSRAEGQE</sequence>
<reference evidence="2" key="1">
    <citation type="submission" date="2017-04" db="EMBL/GenBank/DDBJ databases">
        <authorList>
            <person name="Schneider V.M."/>
            <person name="Guerrero C.A."/>
            <person name="Garlena R.A."/>
            <person name="Russell D.A."/>
            <person name="Pope W.H."/>
            <person name="Jacobs-Sera D."/>
            <person name="Hatfull G.F."/>
        </authorList>
    </citation>
    <scope>NUCLEOTIDE SEQUENCE [LARGE SCALE GENOMIC DNA]</scope>
</reference>
<dbReference type="EMBL" id="KU160653">
    <property type="protein sequence ID" value="ALY09509.1"/>
    <property type="molecule type" value="Genomic_DNA"/>
</dbReference>
<dbReference type="KEGG" id="vg:40078652"/>
<dbReference type="Proteomes" id="UP000222050">
    <property type="component" value="Segment"/>
</dbReference>
<dbReference type="CDD" id="cd04859">
    <property type="entry name" value="Prim_Pol"/>
    <property type="match status" value="1"/>
</dbReference>
<dbReference type="SUPFAM" id="SSF56747">
    <property type="entry name" value="Prim-pol domain"/>
    <property type="match status" value="1"/>
</dbReference>
<dbReference type="RefSeq" id="YP_009602787.1">
    <property type="nucleotide sequence ID" value="NC_041943.1"/>
</dbReference>
<accession>A0A0U4JC44</accession>
<dbReference type="Pfam" id="PF08708">
    <property type="entry name" value="PriCT_1"/>
    <property type="match status" value="1"/>
</dbReference>
<gene>
    <name evidence="2" type="primary">45</name>
    <name evidence="2" type="ORF">PBI_KORRA_45</name>
</gene>
<organism evidence="2 3">
    <name type="scientific">Arthrobacter phage Korra</name>
    <dbReference type="NCBI Taxonomy" id="1772304"/>
    <lineage>
        <taxon>Viruses</taxon>
        <taxon>Duplodnaviria</taxon>
        <taxon>Heunggongvirae</taxon>
        <taxon>Uroviricota</taxon>
        <taxon>Caudoviricetes</taxon>
        <taxon>Korravirus</taxon>
        <taxon>Korravirus korra</taxon>
    </lineage>
</organism>
<keyword evidence="3" id="KW-1185">Reference proteome</keyword>
<protein>
    <submittedName>
        <fullName evidence="2">DNA primase/polymerase/helicase</fullName>
    </submittedName>
</protein>
<evidence type="ECO:0000313" key="2">
    <source>
        <dbReference type="EMBL" id="ALY09509.1"/>
    </source>
</evidence>
<dbReference type="SMART" id="SM00943">
    <property type="entry name" value="Prim-Pol"/>
    <property type="match status" value="1"/>
</dbReference>
<dbReference type="Pfam" id="PF09250">
    <property type="entry name" value="Prim-Pol"/>
    <property type="match status" value="1"/>
</dbReference>